<accession>A0ACB8AZV0</accession>
<evidence type="ECO:0000313" key="1">
    <source>
        <dbReference type="EMBL" id="KAH7918809.1"/>
    </source>
</evidence>
<dbReference type="Proteomes" id="UP000790709">
    <property type="component" value="Unassembled WGS sequence"/>
</dbReference>
<name>A0ACB8AZV0_9AGAM</name>
<gene>
    <name evidence="1" type="ORF">BV22DRAFT_1041505</name>
</gene>
<protein>
    <submittedName>
        <fullName evidence="1">Class I glutamine amidotransferase-like protein</fullName>
    </submittedName>
</protein>
<reference evidence="1" key="1">
    <citation type="journal article" date="2021" name="New Phytol.">
        <title>Evolutionary innovations through gain and loss of genes in the ectomycorrhizal Boletales.</title>
        <authorList>
            <person name="Wu G."/>
            <person name="Miyauchi S."/>
            <person name="Morin E."/>
            <person name="Kuo A."/>
            <person name="Drula E."/>
            <person name="Varga T."/>
            <person name="Kohler A."/>
            <person name="Feng B."/>
            <person name="Cao Y."/>
            <person name="Lipzen A."/>
            <person name="Daum C."/>
            <person name="Hundley H."/>
            <person name="Pangilinan J."/>
            <person name="Johnson J."/>
            <person name="Barry K."/>
            <person name="LaButti K."/>
            <person name="Ng V."/>
            <person name="Ahrendt S."/>
            <person name="Min B."/>
            <person name="Choi I.G."/>
            <person name="Park H."/>
            <person name="Plett J.M."/>
            <person name="Magnuson J."/>
            <person name="Spatafora J.W."/>
            <person name="Nagy L.G."/>
            <person name="Henrissat B."/>
            <person name="Grigoriev I.V."/>
            <person name="Yang Z.L."/>
            <person name="Xu J."/>
            <person name="Martin F.M."/>
        </authorList>
    </citation>
    <scope>NUCLEOTIDE SEQUENCE</scope>
    <source>
        <strain evidence="1">KUC20120723A-06</strain>
    </source>
</reference>
<keyword evidence="2" id="KW-1185">Reference proteome</keyword>
<proteinExistence type="predicted"/>
<organism evidence="1 2">
    <name type="scientific">Leucogyrophana mollusca</name>
    <dbReference type="NCBI Taxonomy" id="85980"/>
    <lineage>
        <taxon>Eukaryota</taxon>
        <taxon>Fungi</taxon>
        <taxon>Dikarya</taxon>
        <taxon>Basidiomycota</taxon>
        <taxon>Agaricomycotina</taxon>
        <taxon>Agaricomycetes</taxon>
        <taxon>Agaricomycetidae</taxon>
        <taxon>Boletales</taxon>
        <taxon>Boletales incertae sedis</taxon>
        <taxon>Leucogyrophana</taxon>
    </lineage>
</organism>
<evidence type="ECO:0000313" key="2">
    <source>
        <dbReference type="Proteomes" id="UP000790709"/>
    </source>
</evidence>
<comment type="caution">
    <text evidence="1">The sequence shown here is derived from an EMBL/GenBank/DDBJ whole genome shotgun (WGS) entry which is preliminary data.</text>
</comment>
<dbReference type="EMBL" id="MU266732">
    <property type="protein sequence ID" value="KAH7918809.1"/>
    <property type="molecule type" value="Genomic_DNA"/>
</dbReference>
<sequence>MEGQLPTNVDEFDSVMVSGSAHSVNDSDEWIKKLARFLNETATKHPKVKLLGVCFGHQIICHAVFGNPARGNPTGWEIPREVILTDAGEPIFSSDWVGESHKGQAGPYEEVLTDTGEKLLVKANRKGWEIGPYEVVLTDDGRYLVVKANPKGWEIGPYEVILTHSGMIFGGAGSLDLEMFHHDAVFTVRQRAYFRGLSARVPYKRNVPENTFYIWGHSEKTENQGIVALNKAAEKRGHLNVDNIHIFTCQGHPELTQGMTSYLLDLFEDEIEADAVAEGRSRIANFKGILDWFWPTMIMWALSTGHSFAIPTLPDITALGFEKPEAKVVNDESVFVLVV</sequence>